<feature type="compositionally biased region" description="Low complexity" evidence="1">
    <location>
        <begin position="56"/>
        <end position="69"/>
    </location>
</feature>
<feature type="signal peptide" evidence="2">
    <location>
        <begin position="1"/>
        <end position="20"/>
    </location>
</feature>
<evidence type="ECO:0000256" key="2">
    <source>
        <dbReference type="SAM" id="SignalP"/>
    </source>
</evidence>
<protein>
    <submittedName>
        <fullName evidence="3">Uncharacterized protein</fullName>
    </submittedName>
</protein>
<keyword evidence="4" id="KW-1185">Reference proteome</keyword>
<dbReference type="RefSeq" id="WP_378777377.1">
    <property type="nucleotide sequence ID" value="NZ_JBHTMX010000285.1"/>
</dbReference>
<evidence type="ECO:0000313" key="3">
    <source>
        <dbReference type="EMBL" id="MFD1333643.1"/>
    </source>
</evidence>
<reference evidence="4" key="1">
    <citation type="journal article" date="2019" name="Int. J. Syst. Evol. Microbiol.">
        <title>The Global Catalogue of Microorganisms (GCM) 10K type strain sequencing project: providing services to taxonomists for standard genome sequencing and annotation.</title>
        <authorList>
            <consortium name="The Broad Institute Genomics Platform"/>
            <consortium name="The Broad Institute Genome Sequencing Center for Infectious Disease"/>
            <person name="Wu L."/>
            <person name="Ma J."/>
        </authorList>
    </citation>
    <scope>NUCLEOTIDE SEQUENCE [LARGE SCALE GENOMIC DNA]</scope>
    <source>
        <strain evidence="4">CCUG 61696</strain>
    </source>
</reference>
<feature type="non-terminal residue" evidence="3">
    <location>
        <position position="82"/>
    </location>
</feature>
<gene>
    <name evidence="3" type="ORF">ACFQ4O_16695</name>
</gene>
<dbReference type="Proteomes" id="UP001597171">
    <property type="component" value="Unassembled WGS sequence"/>
</dbReference>
<name>A0ABW3ZBQ2_9HYPH</name>
<feature type="region of interest" description="Disordered" evidence="1">
    <location>
        <begin position="56"/>
        <end position="82"/>
    </location>
</feature>
<comment type="caution">
    <text evidence="3">The sequence shown here is derived from an EMBL/GenBank/DDBJ whole genome shotgun (WGS) entry which is preliminary data.</text>
</comment>
<proteinExistence type="predicted"/>
<evidence type="ECO:0000256" key="1">
    <source>
        <dbReference type="SAM" id="MobiDB-lite"/>
    </source>
</evidence>
<feature type="chain" id="PRO_5047108728" evidence="2">
    <location>
        <begin position="21"/>
        <end position="82"/>
    </location>
</feature>
<sequence length="82" mass="8345">MILRSLLTAVLLTLATAAQSQTPATPPDARAEVDALIRVLEDDGARAALIERLKRAAPTAPSAETEPGPSEAVKAAGGDTPS</sequence>
<organism evidence="3 4">
    <name type="scientific">Methylopila musalis</name>
    <dbReference type="NCBI Taxonomy" id="1134781"/>
    <lineage>
        <taxon>Bacteria</taxon>
        <taxon>Pseudomonadati</taxon>
        <taxon>Pseudomonadota</taxon>
        <taxon>Alphaproteobacteria</taxon>
        <taxon>Hyphomicrobiales</taxon>
        <taxon>Methylopilaceae</taxon>
        <taxon>Methylopila</taxon>
    </lineage>
</organism>
<keyword evidence="2" id="KW-0732">Signal</keyword>
<evidence type="ECO:0000313" key="4">
    <source>
        <dbReference type="Proteomes" id="UP001597171"/>
    </source>
</evidence>
<accession>A0ABW3ZBQ2</accession>
<dbReference type="EMBL" id="JBHTMX010000285">
    <property type="protein sequence ID" value="MFD1333643.1"/>
    <property type="molecule type" value="Genomic_DNA"/>
</dbReference>